<dbReference type="PANTHER" id="PTHR11552:SF115">
    <property type="entry name" value="DEHYDROGENASE XPTC-RELATED"/>
    <property type="match status" value="1"/>
</dbReference>
<dbReference type="InterPro" id="IPR007867">
    <property type="entry name" value="GMC_OxRtase_C"/>
</dbReference>
<sequence>MTVLVLEIGPVDDGEDFILIPAIRGGPAAYKYSENFWTVPQTFLDGKSRMIPVGRVLGGGTVFNGLLWNRGDAGDYDDWAALGNPGWGWNEMLPYFKKSETYTPVSSDAIANRFDIDYSPDVHGFDGPVHVGHPKYFYNVSVNFFDGLNALGVPTAFDPNAGTIAGASFLPINVHPTNMTRVDAKRAYYEPFANRDNLYVSTGQRVTKLVFEEATEGDIDGRQDKRDSEGFVLSQNETAAPQTVKARREVIMAAGAIHTPQILQLSGIGDQSLLESLDIPVVNPLPGVGQNFQDHFMVRISSPYGNESYTYPTQLNDPEINDRARRQYFESRTGPWTAGPPDGVAFPSLLDATNRSDSIASAARQQRAGDHLPAGADGSLTAGYRAQKELLAAALQDRSRAAHEILNDNAGGLSVATMRPFARGTVAITSTDPFAAPAIDPRYGANPVDLAVLAEALRFNRALLATDPMLMLLPEQVAPPEELLDDEEGLLRFVRENVQTEFHPSSTCAMMPRHLGGVVDARLRVYGMRNLRVVDASVFPMIPAAHLQAVVYGVAEKVRIRC</sequence>
<protein>
    <submittedName>
        <fullName evidence="5">Choline dehydrogenase</fullName>
    </submittedName>
</protein>
<evidence type="ECO:0000313" key="6">
    <source>
        <dbReference type="Proteomes" id="UP000799766"/>
    </source>
</evidence>
<evidence type="ECO:0000256" key="3">
    <source>
        <dbReference type="PIRSR" id="PIRSR000137-2"/>
    </source>
</evidence>
<feature type="domain" description="Glucose-methanol-choline oxidoreductase N-terminal" evidence="4">
    <location>
        <begin position="255"/>
        <end position="269"/>
    </location>
</feature>
<dbReference type="EMBL" id="MU001676">
    <property type="protein sequence ID" value="KAF2459030.1"/>
    <property type="molecule type" value="Genomic_DNA"/>
</dbReference>
<dbReference type="SUPFAM" id="SSF51905">
    <property type="entry name" value="FAD/NAD(P)-binding domain"/>
    <property type="match status" value="1"/>
</dbReference>
<dbReference type="GO" id="GO:0044550">
    <property type="term" value="P:secondary metabolite biosynthetic process"/>
    <property type="evidence" value="ECO:0007669"/>
    <property type="project" value="TreeGrafter"/>
</dbReference>
<dbReference type="PROSITE" id="PS00624">
    <property type="entry name" value="GMC_OXRED_2"/>
    <property type="match status" value="1"/>
</dbReference>
<dbReference type="AlphaFoldDB" id="A0A6A6P4T0"/>
<evidence type="ECO:0000256" key="1">
    <source>
        <dbReference type="ARBA" id="ARBA00010790"/>
    </source>
</evidence>
<feature type="binding site" evidence="3">
    <location>
        <position position="206"/>
    </location>
    <ligand>
        <name>FAD</name>
        <dbReference type="ChEBI" id="CHEBI:57692"/>
    </ligand>
</feature>
<keyword evidence="6" id="KW-1185">Reference proteome</keyword>
<proteinExistence type="inferred from homology"/>
<evidence type="ECO:0000259" key="4">
    <source>
        <dbReference type="PROSITE" id="PS00624"/>
    </source>
</evidence>
<comment type="similarity">
    <text evidence="1">Belongs to the GMC oxidoreductase family.</text>
</comment>
<dbReference type="Pfam" id="PF05199">
    <property type="entry name" value="GMC_oxred_C"/>
    <property type="match status" value="1"/>
</dbReference>
<dbReference type="GO" id="GO:0016614">
    <property type="term" value="F:oxidoreductase activity, acting on CH-OH group of donors"/>
    <property type="evidence" value="ECO:0007669"/>
    <property type="project" value="InterPro"/>
</dbReference>
<dbReference type="Gene3D" id="3.30.560.10">
    <property type="entry name" value="Glucose Oxidase, domain 3"/>
    <property type="match status" value="1"/>
</dbReference>
<comment type="cofactor">
    <cofactor evidence="3">
        <name>FAD</name>
        <dbReference type="ChEBI" id="CHEBI:57692"/>
    </cofactor>
</comment>
<dbReference type="SUPFAM" id="SSF54373">
    <property type="entry name" value="FAD-linked reductases, C-terminal domain"/>
    <property type="match status" value="1"/>
</dbReference>
<dbReference type="Gene3D" id="3.50.50.60">
    <property type="entry name" value="FAD/NAD(P)-binding domain"/>
    <property type="match status" value="1"/>
</dbReference>
<feature type="active site" description="Proton donor" evidence="2">
    <location>
        <position position="503"/>
    </location>
</feature>
<feature type="active site" description="Proton acceptor" evidence="2">
    <location>
        <position position="546"/>
    </location>
</feature>
<gene>
    <name evidence="5" type="ORF">BDY21DRAFT_409974</name>
</gene>
<dbReference type="InterPro" id="IPR036188">
    <property type="entry name" value="FAD/NAD-bd_sf"/>
</dbReference>
<name>A0A6A6P4T0_9PEZI</name>
<evidence type="ECO:0000256" key="2">
    <source>
        <dbReference type="PIRSR" id="PIRSR000137-1"/>
    </source>
</evidence>
<dbReference type="GO" id="GO:0050660">
    <property type="term" value="F:flavin adenine dinucleotide binding"/>
    <property type="evidence" value="ECO:0007669"/>
    <property type="project" value="InterPro"/>
</dbReference>
<reference evidence="5" key="1">
    <citation type="journal article" date="2020" name="Stud. Mycol.">
        <title>101 Dothideomycetes genomes: a test case for predicting lifestyles and emergence of pathogens.</title>
        <authorList>
            <person name="Haridas S."/>
            <person name="Albert R."/>
            <person name="Binder M."/>
            <person name="Bloem J."/>
            <person name="Labutti K."/>
            <person name="Salamov A."/>
            <person name="Andreopoulos B."/>
            <person name="Baker S."/>
            <person name="Barry K."/>
            <person name="Bills G."/>
            <person name="Bluhm B."/>
            <person name="Cannon C."/>
            <person name="Castanera R."/>
            <person name="Culley D."/>
            <person name="Daum C."/>
            <person name="Ezra D."/>
            <person name="Gonzalez J."/>
            <person name="Henrissat B."/>
            <person name="Kuo A."/>
            <person name="Liang C."/>
            <person name="Lipzen A."/>
            <person name="Lutzoni F."/>
            <person name="Magnuson J."/>
            <person name="Mondo S."/>
            <person name="Nolan M."/>
            <person name="Ohm R."/>
            <person name="Pangilinan J."/>
            <person name="Park H.-J."/>
            <person name="Ramirez L."/>
            <person name="Alfaro M."/>
            <person name="Sun H."/>
            <person name="Tritt A."/>
            <person name="Yoshinaga Y."/>
            <person name="Zwiers L.-H."/>
            <person name="Turgeon B."/>
            <person name="Goodwin S."/>
            <person name="Spatafora J."/>
            <person name="Crous P."/>
            <person name="Grigoriev I."/>
        </authorList>
    </citation>
    <scope>NUCLEOTIDE SEQUENCE</scope>
    <source>
        <strain evidence="5">ATCC 16933</strain>
    </source>
</reference>
<keyword evidence="3" id="KW-0274">FAD</keyword>
<dbReference type="PANTHER" id="PTHR11552">
    <property type="entry name" value="GLUCOSE-METHANOL-CHOLINE GMC OXIDOREDUCTASE"/>
    <property type="match status" value="1"/>
</dbReference>
<feature type="binding site" evidence="3">
    <location>
        <position position="56"/>
    </location>
    <ligand>
        <name>FAD</name>
        <dbReference type="ChEBI" id="CHEBI:57692"/>
    </ligand>
</feature>
<organism evidence="5 6">
    <name type="scientific">Lineolata rhizophorae</name>
    <dbReference type="NCBI Taxonomy" id="578093"/>
    <lineage>
        <taxon>Eukaryota</taxon>
        <taxon>Fungi</taxon>
        <taxon>Dikarya</taxon>
        <taxon>Ascomycota</taxon>
        <taxon>Pezizomycotina</taxon>
        <taxon>Dothideomycetes</taxon>
        <taxon>Dothideomycetes incertae sedis</taxon>
        <taxon>Lineolatales</taxon>
        <taxon>Lineolataceae</taxon>
        <taxon>Lineolata</taxon>
    </lineage>
</organism>
<evidence type="ECO:0000313" key="5">
    <source>
        <dbReference type="EMBL" id="KAF2459030.1"/>
    </source>
</evidence>
<dbReference type="InterPro" id="IPR000172">
    <property type="entry name" value="GMC_OxRdtase_N"/>
</dbReference>
<dbReference type="PIRSF" id="PIRSF000137">
    <property type="entry name" value="Alcohol_oxidase"/>
    <property type="match status" value="1"/>
</dbReference>
<dbReference type="OrthoDB" id="269227at2759"/>
<dbReference type="Proteomes" id="UP000799766">
    <property type="component" value="Unassembled WGS sequence"/>
</dbReference>
<keyword evidence="3" id="KW-0285">Flavoprotein</keyword>
<accession>A0A6A6P4T0</accession>
<dbReference type="Pfam" id="PF00732">
    <property type="entry name" value="GMC_oxred_N"/>
    <property type="match status" value="1"/>
</dbReference>
<dbReference type="InterPro" id="IPR012132">
    <property type="entry name" value="GMC_OxRdtase"/>
</dbReference>